<evidence type="ECO:0000313" key="6">
    <source>
        <dbReference type="Proteomes" id="UP000673975"/>
    </source>
</evidence>
<dbReference type="InterPro" id="IPR003790">
    <property type="entry name" value="GHL10"/>
</dbReference>
<dbReference type="InterPro" id="IPR033803">
    <property type="entry name" value="CBD-like_Golvesin-Xly"/>
</dbReference>
<dbReference type="InterPro" id="IPR026444">
    <property type="entry name" value="Secre_tail"/>
</dbReference>
<dbReference type="Proteomes" id="UP000673975">
    <property type="component" value="Unassembled WGS sequence"/>
</dbReference>
<dbReference type="AlphaFoldDB" id="A0A8J7S8B0"/>
<dbReference type="InterPro" id="IPR052177">
    <property type="entry name" value="Divisome_Glycosyl_Hydrolase"/>
</dbReference>
<dbReference type="Pfam" id="PF02638">
    <property type="entry name" value="GHL10"/>
    <property type="match status" value="1"/>
</dbReference>
<dbReference type="PANTHER" id="PTHR43405:SF1">
    <property type="entry name" value="GLYCOSYL HYDROLASE DIGH"/>
    <property type="match status" value="1"/>
</dbReference>
<dbReference type="Gene3D" id="2.60.40.4070">
    <property type="match status" value="1"/>
</dbReference>
<feature type="domain" description="Secretion system C-terminal sorting" evidence="3">
    <location>
        <begin position="558"/>
        <end position="627"/>
    </location>
</feature>
<dbReference type="InterPro" id="IPR017853">
    <property type="entry name" value="GH"/>
</dbReference>
<dbReference type="RefSeq" id="WP_210511038.1">
    <property type="nucleotide sequence ID" value="NZ_JAFIDN010000003.1"/>
</dbReference>
<evidence type="ECO:0000259" key="4">
    <source>
        <dbReference type="Pfam" id="PF25275"/>
    </source>
</evidence>
<reference evidence="5" key="1">
    <citation type="submission" date="2021-02" db="EMBL/GenBank/DDBJ databases">
        <title>Natronogracilivirga saccharolytica gen. nov. sp. nov. a new anaerobic, haloalkiliphilic carbohydrate-fermenting bacterium from soda lake and proposing of Cyclonatronumiaceae fam. nov. in the phylum Balneolaeota.</title>
        <authorList>
            <person name="Zhilina T.N."/>
            <person name="Sorokin D.Y."/>
            <person name="Zavarzina D.G."/>
            <person name="Toshchakov S.V."/>
            <person name="Kublanov I.V."/>
        </authorList>
    </citation>
    <scope>NUCLEOTIDE SEQUENCE</scope>
    <source>
        <strain evidence="5">Z-1702</strain>
    </source>
</reference>
<proteinExistence type="predicted"/>
<keyword evidence="1" id="KW-0732">Signal</keyword>
<protein>
    <submittedName>
        <fullName evidence="5">Family 10 glycosylhydrolase</fullName>
    </submittedName>
</protein>
<gene>
    <name evidence="5" type="ORF">NATSA_05655</name>
</gene>
<evidence type="ECO:0000256" key="1">
    <source>
        <dbReference type="ARBA" id="ARBA00022729"/>
    </source>
</evidence>
<accession>A0A8J7S8B0</accession>
<keyword evidence="6" id="KW-1185">Reference proteome</keyword>
<sequence>MNTFAQNAAPGQTAGDLPEEVRGVWITNVDSDVMRERRKLEDAMDYLAENGINVVFPVVWNRGFTLHHSEVMDTTFGFPQVGEFRRAGRDPLREIMTEAHRVGMEVIPWFEYGFAGSHGGTNHIFQRKPEWAARNIDGGIAIRNGFLWMNGFKPEVQNFMLDLIREVMENYDIDGIQGDDRLPALPHNAGYSDYTVQRYQDEHDGEDPPEDMDDPDFIQWRADILTEFGGQIYDMVKDYDQHLTVSMSPSIFPWSRDNYLQDWPAWIEAGQVDIVHPQAYRYELGQYQSLIRQMVGSTPDSETGHVPQKYKHKISPGIVSGVGGNLNPPDVLIDKVSYNREFGIKGEVYFFYETLRARNNHALDSIAAVHYQEMATLPTRNGTFRRVPGIVSHQDNPLHVVQGEWEADELAEGSVMGSLKAEAGFESTIEYFVDVPAEAHYRVYTYIPYEVDGNSEVRYAAVDASGDTTAVVLDQSSENIQKRGWTPVGEVYLQEGEQQVALLEASASSGEKPVYGDAVMIILDRKRSPDVEISRDVAGEPDDRQQEVPQQVSLEQNYPNPFNPSTEIRFELPESGIVTLEVYDMLGRKVTTLIDSEHHGRGGHQVTFDATDLSSGVYIYRLQTEHGVLSRSMSFVK</sequence>
<evidence type="ECO:0000259" key="2">
    <source>
        <dbReference type="Pfam" id="PF02638"/>
    </source>
</evidence>
<dbReference type="Pfam" id="PF25275">
    <property type="entry name" value="Golvesin_C"/>
    <property type="match status" value="1"/>
</dbReference>
<dbReference type="EMBL" id="JAFIDN010000003">
    <property type="protein sequence ID" value="MBP3192143.1"/>
    <property type="molecule type" value="Genomic_DNA"/>
</dbReference>
<evidence type="ECO:0000313" key="5">
    <source>
        <dbReference type="EMBL" id="MBP3192143.1"/>
    </source>
</evidence>
<name>A0A8J7S8B0_9BACT</name>
<comment type="caution">
    <text evidence="5">The sequence shown here is derived from an EMBL/GenBank/DDBJ whole genome shotgun (WGS) entry which is preliminary data.</text>
</comment>
<dbReference type="PANTHER" id="PTHR43405">
    <property type="entry name" value="GLYCOSYL HYDROLASE DIGH"/>
    <property type="match status" value="1"/>
</dbReference>
<organism evidence="5 6">
    <name type="scientific">Natronogracilivirga saccharolytica</name>
    <dbReference type="NCBI Taxonomy" id="2812953"/>
    <lineage>
        <taxon>Bacteria</taxon>
        <taxon>Pseudomonadati</taxon>
        <taxon>Balneolota</taxon>
        <taxon>Balneolia</taxon>
        <taxon>Balneolales</taxon>
        <taxon>Cyclonatronaceae</taxon>
        <taxon>Natronogracilivirga</taxon>
    </lineage>
</organism>
<dbReference type="SUPFAM" id="SSF51445">
    <property type="entry name" value="(Trans)glycosidases"/>
    <property type="match status" value="1"/>
</dbReference>
<dbReference type="Pfam" id="PF18962">
    <property type="entry name" value="Por_Secre_tail"/>
    <property type="match status" value="1"/>
</dbReference>
<dbReference type="Gene3D" id="3.20.20.80">
    <property type="entry name" value="Glycosidases"/>
    <property type="match status" value="1"/>
</dbReference>
<feature type="domain" description="Golvesin/Xly CBD-like" evidence="4">
    <location>
        <begin position="390"/>
        <end position="521"/>
    </location>
</feature>
<evidence type="ECO:0000259" key="3">
    <source>
        <dbReference type="Pfam" id="PF18962"/>
    </source>
</evidence>
<dbReference type="NCBIfam" id="TIGR04183">
    <property type="entry name" value="Por_Secre_tail"/>
    <property type="match status" value="1"/>
</dbReference>
<feature type="domain" description="Glycosyl hydrolase-like 10" evidence="2">
    <location>
        <begin position="20"/>
        <end position="289"/>
    </location>
</feature>